<dbReference type="SUPFAM" id="SSF52540">
    <property type="entry name" value="P-loop containing nucleoside triphosphate hydrolases"/>
    <property type="match status" value="2"/>
</dbReference>
<dbReference type="EMBL" id="LSRX01000829">
    <property type="protein sequence ID" value="OLP88102.1"/>
    <property type="molecule type" value="Genomic_DNA"/>
</dbReference>
<keyword evidence="7" id="KW-0540">Nuclease</keyword>
<feature type="transmembrane region" description="Helical" evidence="4">
    <location>
        <begin position="256"/>
        <end position="279"/>
    </location>
</feature>
<dbReference type="GO" id="GO:0004386">
    <property type="term" value="F:helicase activity"/>
    <property type="evidence" value="ECO:0007669"/>
    <property type="project" value="UniProtKB-KW"/>
</dbReference>
<proteinExistence type="predicted"/>
<dbReference type="Pfam" id="PF00271">
    <property type="entry name" value="Helicase_C"/>
    <property type="match status" value="1"/>
</dbReference>
<evidence type="ECO:0000259" key="6">
    <source>
        <dbReference type="PROSITE" id="PS51194"/>
    </source>
</evidence>
<dbReference type="GO" id="GO:0005524">
    <property type="term" value="F:ATP binding"/>
    <property type="evidence" value="ECO:0007669"/>
    <property type="project" value="InterPro"/>
</dbReference>
<evidence type="ECO:0000256" key="2">
    <source>
        <dbReference type="ARBA" id="ARBA00022801"/>
    </source>
</evidence>
<protein>
    <submittedName>
        <fullName evidence="7">DNA annealing helicase and endonuclease ZRANB3</fullName>
    </submittedName>
</protein>
<dbReference type="SUPFAM" id="SSF82185">
    <property type="entry name" value="Histone H3 K4-specific methyltransferase SET7/9 N-terminal domain"/>
    <property type="match status" value="2"/>
</dbReference>
<keyword evidence="2" id="KW-0378">Hydrolase</keyword>
<organism evidence="7 8">
    <name type="scientific">Symbiodinium microadriaticum</name>
    <name type="common">Dinoflagellate</name>
    <name type="synonym">Zooxanthella microadriatica</name>
    <dbReference type="NCBI Taxonomy" id="2951"/>
    <lineage>
        <taxon>Eukaryota</taxon>
        <taxon>Sar</taxon>
        <taxon>Alveolata</taxon>
        <taxon>Dinophyceae</taxon>
        <taxon>Suessiales</taxon>
        <taxon>Symbiodiniaceae</taxon>
        <taxon>Symbiodinium</taxon>
    </lineage>
</organism>
<evidence type="ECO:0000259" key="5">
    <source>
        <dbReference type="PROSITE" id="PS51192"/>
    </source>
</evidence>
<evidence type="ECO:0000313" key="7">
    <source>
        <dbReference type="EMBL" id="OLP88102.1"/>
    </source>
</evidence>
<dbReference type="InterPro" id="IPR027417">
    <property type="entry name" value="P-loop_NTPase"/>
</dbReference>
<evidence type="ECO:0000313" key="8">
    <source>
        <dbReference type="Proteomes" id="UP000186817"/>
    </source>
</evidence>
<dbReference type="Pfam" id="PF04657">
    <property type="entry name" value="DMT_YdcZ"/>
    <property type="match status" value="1"/>
</dbReference>
<dbReference type="InterPro" id="IPR001650">
    <property type="entry name" value="Helicase_C-like"/>
</dbReference>
<feature type="region of interest" description="Disordered" evidence="3">
    <location>
        <begin position="415"/>
        <end position="462"/>
    </location>
</feature>
<dbReference type="GO" id="GO:0004519">
    <property type="term" value="F:endonuclease activity"/>
    <property type="evidence" value="ECO:0007669"/>
    <property type="project" value="UniProtKB-KW"/>
</dbReference>
<dbReference type="InterPro" id="IPR006750">
    <property type="entry name" value="YdcZ"/>
</dbReference>
<dbReference type="PROSITE" id="PS51194">
    <property type="entry name" value="HELICASE_CTER"/>
    <property type="match status" value="1"/>
</dbReference>
<evidence type="ECO:0000256" key="1">
    <source>
        <dbReference type="ARBA" id="ARBA00022737"/>
    </source>
</evidence>
<keyword evidence="7" id="KW-0347">Helicase</keyword>
<dbReference type="Gene3D" id="3.40.50.10810">
    <property type="entry name" value="Tandem AAA-ATPase domain"/>
    <property type="match status" value="1"/>
</dbReference>
<dbReference type="GO" id="GO:0043596">
    <property type="term" value="C:nuclear replication fork"/>
    <property type="evidence" value="ECO:0007669"/>
    <property type="project" value="TreeGrafter"/>
</dbReference>
<feature type="region of interest" description="Disordered" evidence="3">
    <location>
        <begin position="1293"/>
        <end position="1315"/>
    </location>
</feature>
<dbReference type="CDD" id="cd18793">
    <property type="entry name" value="SF2_C_SNF"/>
    <property type="match status" value="1"/>
</dbReference>
<dbReference type="PROSITE" id="PS51192">
    <property type="entry name" value="HELICASE_ATP_BIND_1"/>
    <property type="match status" value="1"/>
</dbReference>
<keyword evidence="7" id="KW-0547">Nucleotide-binding</keyword>
<dbReference type="SMART" id="SM00490">
    <property type="entry name" value="HELICc"/>
    <property type="match status" value="1"/>
</dbReference>
<keyword evidence="4" id="KW-0812">Transmembrane</keyword>
<keyword evidence="1" id="KW-0677">Repeat</keyword>
<feature type="transmembrane region" description="Helical" evidence="4">
    <location>
        <begin position="180"/>
        <end position="199"/>
    </location>
</feature>
<feature type="transmembrane region" description="Helical" evidence="4">
    <location>
        <begin position="354"/>
        <end position="374"/>
    </location>
</feature>
<dbReference type="InterPro" id="IPR000330">
    <property type="entry name" value="SNF2_N"/>
</dbReference>
<dbReference type="PANTHER" id="PTHR45766:SF6">
    <property type="entry name" value="SWI_SNF-RELATED MATRIX-ASSOCIATED ACTIN-DEPENDENT REGULATOR OF CHROMATIN SUBFAMILY A-LIKE PROTEIN 1"/>
    <property type="match status" value="1"/>
</dbReference>
<feature type="domain" description="Helicase ATP-binding" evidence="5">
    <location>
        <begin position="853"/>
        <end position="1017"/>
    </location>
</feature>
<sequence length="1604" mass="177210">MPFRPPPPQDLPAVNQLKPAGDFSLVLAPPPPTSLPGAEVPTDFERGNVLEMLKLRSLDDFEGASEIRRTSGSLVLAPPPPIGLPCAPRAQAESCFAAPPPPDLLFHAMPTILAYLWAIAAGVSVAFQVGGGIILNDTPSPAFAHASYVFSINLGIGAVWLLALVRLQGGPTPNAPTRKWSVLGGFAIIPVFVCTPAAAFLGTQMILMLVLIGMMTCAIVFDCRGKRFRINRYNSVGLCFLAAAAGIEMADSISQVTGSAAEIAFYAACALVVGVCYSVQAKMNKRLARDLGSSARSALFCNVTSMLWAVPLCITLQTRGIPLHFQESKWWIWLLCGLQSAFYTYSLAELPKLIGYSVLFVLVLAGKLTTASLADTFGLFTPPRPVSVARFVSVGITVLGAVLFSYNPVGLPEVVGKPLRPPPPRGLPDAKCRNPEGSDCSESGEDSDDAPFSEDKERQQSDMEVLLAHRSSLMRNTSRQSRFSEEDIPASAHQLAREARAEEDQRTVVKPSRLSLFHRVFRHSRAECKEGGGRQSMLHQLHQDASRPDDAWFRRWSSLLSKEGLACTKVATNGKPYPRRLLVDCRNLMVEIHGGRSGTVGILLDDLVDVCKDLESSEFVRFRQQNARHEKELACRARTDTTGFAAMALRVNGDGETPVPPKPLQTFTFGKHRGRSFQDVANTDASYCNWALTMENPNGQLKEFQQYLQRVQKRVPKAPSAPAAARAPRPLATPQKGQLAADITLVCELIQEDQFLVRAERLGSKDPVFVPPHVWQAVGRQEGASLGVDRRSWLFPLHKYKAVVTGLEELGQVEHIPSWVLNLLQKARRAAGDKVQEARLPPKLLPYQLEGVHFGTEKAGRVLIADEMGLGKTLQALALAAQYRESWPVLVVCPSSLRWVWQEQALQWLNGVLRPCDVQVIRKGSEALNPECHIWIISYNLLASDANRGKFTQRPDGTPHGMVIADESHNMKDWGAARTKTMVPLLRQAQRAVLLSGTPTRNSADELHPQLCGLIPDVARLVDFRARYCVMQQQSFHGGRAISRVVGARCATELNFLLMSTVMIRRQKKEVLSQLPEKRRQRVPLDVDGKLLRGVQSDDLHDFIGDGPSKPDSSDIFMQIAKAKLKAVKEYLSEVLERVDDKIIIFAHHKLMLDEISELLKKHLPKMSCSFIRIDGSTPMAKRQEIVRQFQEDPNCRIALLSITACGEGLTMTAASLVIFAELYWVPGSVEQAEARAHRIGSTHSKVVVEFLVAPNTPDEIIYNSLERKKQDTSAVLDGFAESMNVAPASLVPKRSVEESPEAQKRRKTSGPEAVDRSKVDVLLKAMRDGQKALSLQALVLHTPARSFSFLFANVSQRDVFGQFLVYLISKHDRGMTSVDTTSAATTARDADLDEPPTQANTSPPKEGRGRVTYPNHSWYEGDFHEYQRHGRGTLHLPDGTKHECQWQKDERHGPGREYWADGTVFRGNYVHGLRHGHGVMTWPEGSRYTGLFERGRANGDGELVRTDGSVYRGQFKEDCMSGDGCMQWVDGVEYKGQFEANRRHGFGKMVWTSGKWKSYEGSWKAGGQHGRGILTDQDDAVYVGHFLDGKIDHWEGSPPDAGL</sequence>
<comment type="caution">
    <text evidence="7">The sequence shown here is derived from an EMBL/GenBank/DDBJ whole genome shotgun (WGS) entry which is preliminary data.</text>
</comment>
<reference evidence="7 8" key="1">
    <citation type="submission" date="2016-02" db="EMBL/GenBank/DDBJ databases">
        <title>Genome analysis of coral dinoflagellate symbionts highlights evolutionary adaptations to a symbiotic lifestyle.</title>
        <authorList>
            <person name="Aranda M."/>
            <person name="Li Y."/>
            <person name="Liew Y.J."/>
            <person name="Baumgarten S."/>
            <person name="Simakov O."/>
            <person name="Wilson M."/>
            <person name="Piel J."/>
            <person name="Ashoor H."/>
            <person name="Bougouffa S."/>
            <person name="Bajic V.B."/>
            <person name="Ryu T."/>
            <person name="Ravasi T."/>
            <person name="Bayer T."/>
            <person name="Micklem G."/>
            <person name="Kim H."/>
            <person name="Bhak J."/>
            <person name="Lajeunesse T.C."/>
            <person name="Voolstra C.R."/>
        </authorList>
    </citation>
    <scope>NUCLEOTIDE SEQUENCE [LARGE SCALE GENOMIC DNA]</scope>
    <source>
        <strain evidence="7 8">CCMP2467</strain>
    </source>
</reference>
<dbReference type="Pfam" id="PF00176">
    <property type="entry name" value="SNF2-rel_dom"/>
    <property type="match status" value="1"/>
</dbReference>
<dbReference type="Gene3D" id="3.40.50.300">
    <property type="entry name" value="P-loop containing nucleotide triphosphate hydrolases"/>
    <property type="match status" value="1"/>
</dbReference>
<feature type="compositionally biased region" description="Acidic residues" evidence="3">
    <location>
        <begin position="442"/>
        <end position="452"/>
    </location>
</feature>
<feature type="transmembrane region" description="Helical" evidence="4">
    <location>
        <begin position="147"/>
        <end position="168"/>
    </location>
</feature>
<evidence type="ECO:0000256" key="3">
    <source>
        <dbReference type="SAM" id="MobiDB-lite"/>
    </source>
</evidence>
<dbReference type="SMART" id="SM00698">
    <property type="entry name" value="MORN"/>
    <property type="match status" value="7"/>
</dbReference>
<keyword evidence="4" id="KW-1133">Transmembrane helix</keyword>
<name>A0A1Q9CYV2_SYMMI</name>
<accession>A0A1Q9CYV2</accession>
<keyword evidence="8" id="KW-1185">Reference proteome</keyword>
<dbReference type="InterPro" id="IPR049730">
    <property type="entry name" value="SNF2/RAD54-like_C"/>
</dbReference>
<dbReference type="PANTHER" id="PTHR45766">
    <property type="entry name" value="DNA ANNEALING HELICASE AND ENDONUCLEASE ZRANB3 FAMILY MEMBER"/>
    <property type="match status" value="1"/>
</dbReference>
<dbReference type="GO" id="GO:0006281">
    <property type="term" value="P:DNA repair"/>
    <property type="evidence" value="ECO:0007669"/>
    <property type="project" value="TreeGrafter"/>
</dbReference>
<dbReference type="InterPro" id="IPR038718">
    <property type="entry name" value="SNF2-like_sf"/>
</dbReference>
<evidence type="ECO:0000256" key="4">
    <source>
        <dbReference type="SAM" id="Phobius"/>
    </source>
</evidence>
<feature type="domain" description="Helicase C-terminal" evidence="6">
    <location>
        <begin position="1127"/>
        <end position="1292"/>
    </location>
</feature>
<dbReference type="Pfam" id="PF20600">
    <property type="entry name" value="ExoX-like_C"/>
    <property type="match status" value="1"/>
</dbReference>
<dbReference type="Proteomes" id="UP000186817">
    <property type="component" value="Unassembled WGS sequence"/>
</dbReference>
<dbReference type="OrthoDB" id="2801544at2759"/>
<keyword evidence="7" id="KW-0255">Endonuclease</keyword>
<dbReference type="GO" id="GO:0031297">
    <property type="term" value="P:replication fork processing"/>
    <property type="evidence" value="ECO:0007669"/>
    <property type="project" value="TreeGrafter"/>
</dbReference>
<dbReference type="GO" id="GO:0016787">
    <property type="term" value="F:hydrolase activity"/>
    <property type="evidence" value="ECO:0007669"/>
    <property type="project" value="UniProtKB-KW"/>
</dbReference>
<feature type="compositionally biased region" description="Basic and acidic residues" evidence="3">
    <location>
        <begin position="1295"/>
        <end position="1304"/>
    </location>
</feature>
<feature type="transmembrane region" description="Helical" evidence="4">
    <location>
        <begin position="386"/>
        <end position="406"/>
    </location>
</feature>
<feature type="transmembrane region" description="Helical" evidence="4">
    <location>
        <begin position="233"/>
        <end position="250"/>
    </location>
</feature>
<keyword evidence="7" id="KW-0067">ATP-binding</keyword>
<dbReference type="InterPro" id="IPR014001">
    <property type="entry name" value="Helicase_ATP-bd"/>
</dbReference>
<dbReference type="InterPro" id="IPR046768">
    <property type="entry name" value="ExoX-like_C"/>
</dbReference>
<feature type="transmembrane region" description="Helical" evidence="4">
    <location>
        <begin position="205"/>
        <end position="221"/>
    </location>
</feature>
<keyword evidence="4" id="KW-0472">Membrane</keyword>
<dbReference type="Pfam" id="PF02493">
    <property type="entry name" value="MORN"/>
    <property type="match status" value="7"/>
</dbReference>
<dbReference type="InterPro" id="IPR003409">
    <property type="entry name" value="MORN"/>
</dbReference>
<feature type="region of interest" description="Disordered" evidence="3">
    <location>
        <begin position="1378"/>
        <end position="1412"/>
    </location>
</feature>
<dbReference type="Gene3D" id="2.20.110.10">
    <property type="entry name" value="Histone H3 K4-specific methyltransferase SET7/9 N-terminal domain"/>
    <property type="match status" value="3"/>
</dbReference>
<gene>
    <name evidence="7" type="primary">Zranb3</name>
    <name evidence="7" type="ORF">AK812_SmicGene30617</name>
</gene>
<dbReference type="SMART" id="SM00487">
    <property type="entry name" value="DEXDc"/>
    <property type="match status" value="1"/>
</dbReference>
<feature type="transmembrane region" description="Helical" evidence="4">
    <location>
        <begin position="112"/>
        <end position="135"/>
    </location>
</feature>